<proteinExistence type="predicted"/>
<sequence>MLFIGNIIRHFYPVL</sequence>
<dbReference type="EMBL" id="GBRH01171366">
    <property type="protein sequence ID" value="JAE26530.1"/>
    <property type="molecule type" value="Transcribed_RNA"/>
</dbReference>
<reference evidence="1" key="1">
    <citation type="submission" date="2014-09" db="EMBL/GenBank/DDBJ databases">
        <authorList>
            <person name="Magalhaes I.L.F."/>
            <person name="Oliveira U."/>
            <person name="Santos F.R."/>
            <person name="Vidigal T.H.D.A."/>
            <person name="Brescovit A.D."/>
            <person name="Santos A.J."/>
        </authorList>
    </citation>
    <scope>NUCLEOTIDE SEQUENCE</scope>
    <source>
        <tissue evidence="1">Shoot tissue taken approximately 20 cm above the soil surface</tissue>
    </source>
</reference>
<name>A0A0A9GN35_ARUDO</name>
<accession>A0A0A9GN35</accession>
<organism evidence="1">
    <name type="scientific">Arundo donax</name>
    <name type="common">Giant reed</name>
    <name type="synonym">Donax arundinaceus</name>
    <dbReference type="NCBI Taxonomy" id="35708"/>
    <lineage>
        <taxon>Eukaryota</taxon>
        <taxon>Viridiplantae</taxon>
        <taxon>Streptophyta</taxon>
        <taxon>Embryophyta</taxon>
        <taxon>Tracheophyta</taxon>
        <taxon>Spermatophyta</taxon>
        <taxon>Magnoliopsida</taxon>
        <taxon>Liliopsida</taxon>
        <taxon>Poales</taxon>
        <taxon>Poaceae</taxon>
        <taxon>PACMAD clade</taxon>
        <taxon>Arundinoideae</taxon>
        <taxon>Arundineae</taxon>
        <taxon>Arundo</taxon>
    </lineage>
</organism>
<evidence type="ECO:0000313" key="1">
    <source>
        <dbReference type="EMBL" id="JAE26530.1"/>
    </source>
</evidence>
<reference evidence="1" key="2">
    <citation type="journal article" date="2015" name="Data Brief">
        <title>Shoot transcriptome of the giant reed, Arundo donax.</title>
        <authorList>
            <person name="Barrero R.A."/>
            <person name="Guerrero F.D."/>
            <person name="Moolhuijzen P."/>
            <person name="Goolsby J.A."/>
            <person name="Tidwell J."/>
            <person name="Bellgard S.E."/>
            <person name="Bellgard M.I."/>
        </authorList>
    </citation>
    <scope>NUCLEOTIDE SEQUENCE</scope>
    <source>
        <tissue evidence="1">Shoot tissue taken approximately 20 cm above the soil surface</tissue>
    </source>
</reference>
<protein>
    <submittedName>
        <fullName evidence="1">Uncharacterized protein</fullName>
    </submittedName>
</protein>